<reference evidence="2" key="1">
    <citation type="submission" date="2023-03" db="EMBL/GenBank/DDBJ databases">
        <title>Mesosutterella sp. nov. isolated from porcine feces.</title>
        <authorList>
            <person name="Yu S."/>
        </authorList>
    </citation>
    <scope>NUCLEOTIDE SEQUENCE</scope>
    <source>
        <strain evidence="2">AGMB02718</strain>
    </source>
</reference>
<dbReference type="SUPFAM" id="SSF52540">
    <property type="entry name" value="P-loop containing nucleoside triphosphate hydrolases"/>
    <property type="match status" value="1"/>
</dbReference>
<organism evidence="2 3">
    <name type="scientific">Mesosutterella faecium</name>
    <dbReference type="NCBI Taxonomy" id="2925194"/>
    <lineage>
        <taxon>Bacteria</taxon>
        <taxon>Pseudomonadati</taxon>
        <taxon>Pseudomonadota</taxon>
        <taxon>Betaproteobacteria</taxon>
        <taxon>Burkholderiales</taxon>
        <taxon>Sutterellaceae</taxon>
        <taxon>Mesosutterella</taxon>
    </lineage>
</organism>
<dbReference type="PANTHER" id="PTHR13696">
    <property type="entry name" value="P-LOOP CONTAINING NUCLEOSIDE TRIPHOSPHATE HYDROLASE"/>
    <property type="match status" value="1"/>
</dbReference>
<dbReference type="PIRSF" id="PIRSF009320">
    <property type="entry name" value="Nuc_binding_HP_1000"/>
    <property type="match status" value="1"/>
</dbReference>
<dbReference type="CDD" id="cd02042">
    <property type="entry name" value="ParAB_family"/>
    <property type="match status" value="1"/>
</dbReference>
<dbReference type="EMBL" id="JAKZJU020000002">
    <property type="protein sequence ID" value="MDL2060522.1"/>
    <property type="molecule type" value="Genomic_DNA"/>
</dbReference>
<comment type="caution">
    <text evidence="2">The sequence shown here is derived from an EMBL/GenBank/DDBJ whole genome shotgun (WGS) entry which is preliminary data.</text>
</comment>
<dbReference type="RefSeq" id="WP_243377485.1">
    <property type="nucleotide sequence ID" value="NZ_JAKZJU020000002.1"/>
</dbReference>
<accession>A0ABT7IQ55</accession>
<keyword evidence="3" id="KW-1185">Reference proteome</keyword>
<dbReference type="InterPro" id="IPR050678">
    <property type="entry name" value="DNA_Partitioning_ATPase"/>
</dbReference>
<dbReference type="InterPro" id="IPR002586">
    <property type="entry name" value="CobQ/CobB/MinD/ParA_Nub-bd_dom"/>
</dbReference>
<sequence length="217" mass="23932">MIIAVANIKGGVGKTNIAVSIATYLLTQKAKTVFLVDTDEQESASMALKVRKMLGVKPAVPFKLITEAKELSWNLEELKKQYDYVIVDAGGRDTEALRATLLRTDILLVPCPPGSTDIWSFKKKLGKIVADARKIGGKFKAYSFLSRADAKLGSADNINAQKIIEQVPEFEFVDARIVNRKAYGIALGSGKSVFELRPRDLKACNEIRYLVEKTIPL</sequence>
<evidence type="ECO:0000313" key="3">
    <source>
        <dbReference type="Proteomes" id="UP001165481"/>
    </source>
</evidence>
<protein>
    <submittedName>
        <fullName evidence="2">AAA family ATPase</fullName>
    </submittedName>
</protein>
<dbReference type="Gene3D" id="3.40.50.300">
    <property type="entry name" value="P-loop containing nucleotide triphosphate hydrolases"/>
    <property type="match status" value="1"/>
</dbReference>
<feature type="domain" description="CobQ/CobB/MinD/ParA nucleotide binding" evidence="1">
    <location>
        <begin position="3"/>
        <end position="105"/>
    </location>
</feature>
<dbReference type="InterPro" id="IPR027417">
    <property type="entry name" value="P-loop_NTPase"/>
</dbReference>
<dbReference type="Proteomes" id="UP001165481">
    <property type="component" value="Unassembled WGS sequence"/>
</dbReference>
<gene>
    <name evidence="2" type="ORF">MUN46_011300</name>
</gene>
<dbReference type="PANTHER" id="PTHR13696:SF99">
    <property type="entry name" value="COBYRINIC ACID AC-DIAMIDE SYNTHASE"/>
    <property type="match status" value="1"/>
</dbReference>
<evidence type="ECO:0000313" key="2">
    <source>
        <dbReference type="EMBL" id="MDL2060522.1"/>
    </source>
</evidence>
<dbReference type="Pfam" id="PF01656">
    <property type="entry name" value="CbiA"/>
    <property type="match status" value="1"/>
</dbReference>
<proteinExistence type="predicted"/>
<evidence type="ECO:0000259" key="1">
    <source>
        <dbReference type="Pfam" id="PF01656"/>
    </source>
</evidence>
<name>A0ABT7IQ55_9BURK</name>